<comment type="caution">
    <text evidence="1">The sequence shown here is derived from an EMBL/GenBank/DDBJ whole genome shotgun (WGS) entry which is preliminary data.</text>
</comment>
<evidence type="ECO:0000313" key="1">
    <source>
        <dbReference type="EMBL" id="GGX82559.1"/>
    </source>
</evidence>
<dbReference type="EMBL" id="BMWD01000024">
    <property type="protein sequence ID" value="GGX82559.1"/>
    <property type="molecule type" value="Genomic_DNA"/>
</dbReference>
<gene>
    <name evidence="1" type="ORF">GCM10010515_57610</name>
</gene>
<protein>
    <submittedName>
        <fullName evidence="1">Uncharacterized protein</fullName>
    </submittedName>
</protein>
<reference evidence="1" key="1">
    <citation type="journal article" date="2014" name="Int. J. Syst. Evol. Microbiol.">
        <title>Complete genome sequence of Corynebacterium casei LMG S-19264T (=DSM 44701T), isolated from a smear-ripened cheese.</title>
        <authorList>
            <consortium name="US DOE Joint Genome Institute (JGI-PGF)"/>
            <person name="Walter F."/>
            <person name="Albersmeier A."/>
            <person name="Kalinowski J."/>
            <person name="Ruckert C."/>
        </authorList>
    </citation>
    <scope>NUCLEOTIDE SEQUENCE</scope>
    <source>
        <strain evidence="1">JCM 4956</strain>
    </source>
</reference>
<sequence>MGDLMIHITLGAMRYVDPEVDQLGRDHVGWDANMDDEALFRANRGCWVLGERADREQYALLSAQGTVRQAIEIDSLLPVSGGRRAMAGRYLSAGHPVYDAYVGKPQPVEPTRNPVTYFDSPHAARECGCGCGVPVTLGWFLTGHEQKALHDRVAKIGTVHQFIEWFDRVHTGAEPVTLSKIVCIAPHANAKKECSAHGTAAGCTPLVADVVLRDAASEHIAWAVCVRWLKENRDAVIWLERNPGVAALFELS</sequence>
<organism evidence="1 2">
    <name type="scientific">Streptomyces fructofermentans</name>
    <dbReference type="NCBI Taxonomy" id="152141"/>
    <lineage>
        <taxon>Bacteria</taxon>
        <taxon>Bacillati</taxon>
        <taxon>Actinomycetota</taxon>
        <taxon>Actinomycetes</taxon>
        <taxon>Kitasatosporales</taxon>
        <taxon>Streptomycetaceae</taxon>
        <taxon>Streptomyces</taxon>
    </lineage>
</organism>
<dbReference type="AlphaFoldDB" id="A0A918NN51"/>
<evidence type="ECO:0000313" key="2">
    <source>
        <dbReference type="Proteomes" id="UP000645555"/>
    </source>
</evidence>
<keyword evidence="2" id="KW-1185">Reference proteome</keyword>
<proteinExistence type="predicted"/>
<dbReference type="Proteomes" id="UP000645555">
    <property type="component" value="Unassembled WGS sequence"/>
</dbReference>
<accession>A0A918NN51</accession>
<name>A0A918NN51_9ACTN</name>
<reference evidence="1" key="2">
    <citation type="submission" date="2020-09" db="EMBL/GenBank/DDBJ databases">
        <authorList>
            <person name="Sun Q."/>
            <person name="Ohkuma M."/>
        </authorList>
    </citation>
    <scope>NUCLEOTIDE SEQUENCE</scope>
    <source>
        <strain evidence="1">JCM 4956</strain>
    </source>
</reference>